<organism evidence="2 3">
    <name type="scientific">Streptomyces pimonensis</name>
    <dbReference type="NCBI Taxonomy" id="2860288"/>
    <lineage>
        <taxon>Bacteria</taxon>
        <taxon>Bacillati</taxon>
        <taxon>Actinomycetota</taxon>
        <taxon>Actinomycetes</taxon>
        <taxon>Kitasatosporales</taxon>
        <taxon>Streptomycetaceae</taxon>
        <taxon>Streptomyces</taxon>
    </lineage>
</organism>
<evidence type="ECO:0000256" key="1">
    <source>
        <dbReference type="SAM" id="MobiDB-lite"/>
    </source>
</evidence>
<comment type="caution">
    <text evidence="2">The sequence shown here is derived from an EMBL/GenBank/DDBJ whole genome shotgun (WGS) entry which is preliminary data.</text>
</comment>
<evidence type="ECO:0000313" key="3">
    <source>
        <dbReference type="Proteomes" id="UP001567537"/>
    </source>
</evidence>
<keyword evidence="3" id="KW-1185">Reference proteome</keyword>
<proteinExistence type="predicted"/>
<accession>A0ABV4J4F7</accession>
<protein>
    <submittedName>
        <fullName evidence="2">Uncharacterized protein</fullName>
    </submittedName>
</protein>
<name>A0ABV4J4F7_9ACTN</name>
<evidence type="ECO:0000313" key="2">
    <source>
        <dbReference type="EMBL" id="MEZ3180897.1"/>
    </source>
</evidence>
<gene>
    <name evidence="2" type="ORF">KYY02_20050</name>
</gene>
<reference evidence="2 3" key="1">
    <citation type="journal article" date="2021" name="Res Sq">
        <title>Streptomyces Pimoensis sp. nov., Isolated From the Taklimakan Desert in Xinjiang, China.</title>
        <authorList>
            <person name="Zhang P."/>
            <person name="Luo X."/>
            <person name="Luo X."/>
            <person name="Liu Z."/>
            <person name="Xia Z."/>
            <person name="Wan C."/>
            <person name="zhang L."/>
        </authorList>
    </citation>
    <scope>NUCLEOTIDE SEQUENCE [LARGE SCALE GENOMIC DNA]</scope>
    <source>
        <strain evidence="2 3">TRM75549</strain>
    </source>
</reference>
<dbReference type="Proteomes" id="UP001567537">
    <property type="component" value="Unassembled WGS sequence"/>
</dbReference>
<sequence length="62" mass="7055">MPDRQEEERRLGTGQRLPELTEEPQVVPLDPDVRRAQHDLALRALTADDDPSAVHRVEQSLT</sequence>
<feature type="compositionally biased region" description="Basic and acidic residues" evidence="1">
    <location>
        <begin position="1"/>
        <end position="11"/>
    </location>
</feature>
<feature type="region of interest" description="Disordered" evidence="1">
    <location>
        <begin position="1"/>
        <end position="23"/>
    </location>
</feature>
<dbReference type="RefSeq" id="WP_371239907.1">
    <property type="nucleotide sequence ID" value="NZ_JAHWZY010000019.1"/>
</dbReference>
<dbReference type="EMBL" id="JAHWZY010000019">
    <property type="protein sequence ID" value="MEZ3180897.1"/>
    <property type="molecule type" value="Genomic_DNA"/>
</dbReference>